<protein>
    <recommendedName>
        <fullName evidence="10">PRP3-domain-containing protein</fullName>
    </recommendedName>
</protein>
<name>A0A0C3LHJ7_9AGAM</name>
<dbReference type="InterPro" id="IPR010541">
    <property type="entry name" value="Prp3_C"/>
</dbReference>
<evidence type="ECO:0000256" key="4">
    <source>
        <dbReference type="ARBA" id="ARBA00023242"/>
    </source>
</evidence>
<dbReference type="GO" id="GO:0000398">
    <property type="term" value="P:mRNA splicing, via spliceosome"/>
    <property type="evidence" value="ECO:0007669"/>
    <property type="project" value="InterPro"/>
</dbReference>
<dbReference type="InterPro" id="IPR027104">
    <property type="entry name" value="Prp3"/>
</dbReference>
<evidence type="ECO:0000313" key="8">
    <source>
        <dbReference type="EMBL" id="KIO20887.1"/>
    </source>
</evidence>
<feature type="non-terminal residue" evidence="8">
    <location>
        <position position="1"/>
    </location>
</feature>
<dbReference type="InterPro" id="IPR013881">
    <property type="entry name" value="Pre-mRNA_splic_Prp3_dom"/>
</dbReference>
<feature type="domain" description="Pre-mRNA-splicing factor 3" evidence="7">
    <location>
        <begin position="97"/>
        <end position="322"/>
    </location>
</feature>
<feature type="region of interest" description="Disordered" evidence="5">
    <location>
        <begin position="18"/>
        <end position="37"/>
    </location>
</feature>
<dbReference type="PANTHER" id="PTHR14212">
    <property type="entry name" value="U4/U6-ASSOCIATED RNA SPLICING FACTOR-RELATED"/>
    <property type="match status" value="1"/>
</dbReference>
<reference evidence="9" key="2">
    <citation type="submission" date="2015-01" db="EMBL/GenBank/DDBJ databases">
        <title>Evolutionary Origins and Diversification of the Mycorrhizal Mutualists.</title>
        <authorList>
            <consortium name="DOE Joint Genome Institute"/>
            <consortium name="Mycorrhizal Genomics Consortium"/>
            <person name="Kohler A."/>
            <person name="Kuo A."/>
            <person name="Nagy L.G."/>
            <person name="Floudas D."/>
            <person name="Copeland A."/>
            <person name="Barry K.W."/>
            <person name="Cichocki N."/>
            <person name="Veneault-Fourrey C."/>
            <person name="LaButti K."/>
            <person name="Lindquist E.A."/>
            <person name="Lipzen A."/>
            <person name="Lundell T."/>
            <person name="Morin E."/>
            <person name="Murat C."/>
            <person name="Riley R."/>
            <person name="Ohm R."/>
            <person name="Sun H."/>
            <person name="Tunlid A."/>
            <person name="Henrissat B."/>
            <person name="Grigoriev I.V."/>
            <person name="Hibbett D.S."/>
            <person name="Martin F."/>
        </authorList>
    </citation>
    <scope>NUCLEOTIDE SEQUENCE [LARGE SCALE GENOMIC DNA]</scope>
    <source>
        <strain evidence="9">MUT 4182</strain>
    </source>
</reference>
<dbReference type="AlphaFoldDB" id="A0A0C3LHJ7"/>
<sequence length="500" mass="55736">NIEISANPYLAGVLASTAKKSGSSTPQPVAPQSSGLKVAAHPLLLDTAPTAAVTSKKDRHKPMQPKFASIKANVRAAAPTPPPPAPVVKKETATGANPYTSAPAPTVDTTTAPKERERRQFRFNQKGKYIALGQQMRQDAQLEDLKKRIAQTAKKAGLDSEFETLEKTIRREAPPDVEWWDAALLPNKNYDDIKLGEGSAPDFTETNVRTNDSPITRYVQHPIPIPAPWDKNKVELKPLKLTKKEMKKMRKQRRMAEQQDKQDRQKMGLIPPDPPKVRLANLMRVLTSDAVQDPTKVEARVRREVAMRKQGHEQMNTERKLTDDQRREKTETKKAEEEKKGIYGAAFKVKTLTDPSHRFKVRKNAEQFGLTGVCIFNPSFNLVLVEGSAKAVKQYSRLMLVRMQWTEAARERGAPDDAGEADEGGAVKKEEGIIGGAEQGNTSLEDNTCDKVWEGPLRDRAFSGFRAKSCPTDTSAREMLGDKMASYWDIAKAYVREDEL</sequence>
<feature type="domain" description="Small nuclear ribonucleoprotein Prp3 C-terminal" evidence="6">
    <location>
        <begin position="346"/>
        <end position="491"/>
    </location>
</feature>
<feature type="region of interest" description="Disordered" evidence="5">
    <location>
        <begin position="76"/>
        <end position="115"/>
    </location>
</feature>
<reference evidence="8 9" key="1">
    <citation type="submission" date="2014-04" db="EMBL/GenBank/DDBJ databases">
        <authorList>
            <consortium name="DOE Joint Genome Institute"/>
            <person name="Kuo A."/>
            <person name="Girlanda M."/>
            <person name="Perotto S."/>
            <person name="Kohler A."/>
            <person name="Nagy L.G."/>
            <person name="Floudas D."/>
            <person name="Copeland A."/>
            <person name="Barry K.W."/>
            <person name="Cichocki N."/>
            <person name="Veneault-Fourrey C."/>
            <person name="LaButti K."/>
            <person name="Lindquist E.A."/>
            <person name="Lipzen A."/>
            <person name="Lundell T."/>
            <person name="Morin E."/>
            <person name="Murat C."/>
            <person name="Sun H."/>
            <person name="Tunlid A."/>
            <person name="Henrissat B."/>
            <person name="Grigoriev I.V."/>
            <person name="Hibbett D.S."/>
            <person name="Martin F."/>
            <person name="Nordberg H.P."/>
            <person name="Cantor M.N."/>
            <person name="Hua S.X."/>
        </authorList>
    </citation>
    <scope>NUCLEOTIDE SEQUENCE [LARGE SCALE GENOMIC DNA]</scope>
    <source>
        <strain evidence="8 9">MUT 4182</strain>
    </source>
</reference>
<feature type="compositionally biased region" description="Polar residues" evidence="5">
    <location>
        <begin position="18"/>
        <end position="35"/>
    </location>
</feature>
<feature type="region of interest" description="Disordered" evidence="5">
    <location>
        <begin position="307"/>
        <end position="337"/>
    </location>
</feature>
<feature type="region of interest" description="Disordered" evidence="5">
    <location>
        <begin position="410"/>
        <end position="448"/>
    </location>
</feature>
<accession>A0A0C3LHJ7</accession>
<keyword evidence="9" id="KW-1185">Reference proteome</keyword>
<keyword evidence="3" id="KW-0508">mRNA splicing</keyword>
<evidence type="ECO:0000256" key="5">
    <source>
        <dbReference type="SAM" id="MobiDB-lite"/>
    </source>
</evidence>
<dbReference type="Pfam" id="PF06544">
    <property type="entry name" value="Prp3_C"/>
    <property type="match status" value="1"/>
</dbReference>
<keyword evidence="4" id="KW-0539">Nucleus</keyword>
<dbReference type="Proteomes" id="UP000054248">
    <property type="component" value="Unassembled WGS sequence"/>
</dbReference>
<evidence type="ECO:0000256" key="2">
    <source>
        <dbReference type="ARBA" id="ARBA00022664"/>
    </source>
</evidence>
<evidence type="ECO:0000256" key="1">
    <source>
        <dbReference type="ARBA" id="ARBA00004123"/>
    </source>
</evidence>
<evidence type="ECO:0000259" key="7">
    <source>
        <dbReference type="Pfam" id="PF08572"/>
    </source>
</evidence>
<feature type="compositionally biased region" description="Basic and acidic residues" evidence="5">
    <location>
        <begin position="254"/>
        <end position="266"/>
    </location>
</feature>
<dbReference type="OrthoDB" id="10264544at2759"/>
<evidence type="ECO:0000259" key="6">
    <source>
        <dbReference type="Pfam" id="PF06544"/>
    </source>
</evidence>
<keyword evidence="2" id="KW-0507">mRNA processing</keyword>
<gene>
    <name evidence="8" type="ORF">M407DRAFT_219624</name>
</gene>
<dbReference type="EMBL" id="KN823157">
    <property type="protein sequence ID" value="KIO20887.1"/>
    <property type="molecule type" value="Genomic_DNA"/>
</dbReference>
<dbReference type="GO" id="GO:0046540">
    <property type="term" value="C:U4/U6 x U5 tri-snRNP complex"/>
    <property type="evidence" value="ECO:0007669"/>
    <property type="project" value="InterPro"/>
</dbReference>
<dbReference type="PANTHER" id="PTHR14212:SF0">
    <property type="entry name" value="U4_U6 SMALL NUCLEAR RIBONUCLEOPROTEIN PRP3"/>
    <property type="match status" value="1"/>
</dbReference>
<proteinExistence type="predicted"/>
<comment type="subcellular location">
    <subcellularLocation>
        <location evidence="1">Nucleus</location>
    </subcellularLocation>
</comment>
<evidence type="ECO:0000313" key="9">
    <source>
        <dbReference type="Proteomes" id="UP000054248"/>
    </source>
</evidence>
<dbReference type="CDD" id="cd24162">
    <property type="entry name" value="Prp3_C"/>
    <property type="match status" value="1"/>
</dbReference>
<evidence type="ECO:0000256" key="3">
    <source>
        <dbReference type="ARBA" id="ARBA00023187"/>
    </source>
</evidence>
<organism evidence="8 9">
    <name type="scientific">Tulasnella calospora MUT 4182</name>
    <dbReference type="NCBI Taxonomy" id="1051891"/>
    <lineage>
        <taxon>Eukaryota</taxon>
        <taxon>Fungi</taxon>
        <taxon>Dikarya</taxon>
        <taxon>Basidiomycota</taxon>
        <taxon>Agaricomycotina</taxon>
        <taxon>Agaricomycetes</taxon>
        <taxon>Cantharellales</taxon>
        <taxon>Tulasnellaceae</taxon>
        <taxon>Tulasnella</taxon>
    </lineage>
</organism>
<feature type="compositionally biased region" description="Low complexity" evidence="5">
    <location>
        <begin position="100"/>
        <end position="112"/>
    </location>
</feature>
<evidence type="ECO:0008006" key="10">
    <source>
        <dbReference type="Google" id="ProtNLM"/>
    </source>
</evidence>
<feature type="region of interest" description="Disordered" evidence="5">
    <location>
        <begin position="245"/>
        <end position="274"/>
    </location>
</feature>
<dbReference type="Pfam" id="PF08572">
    <property type="entry name" value="PRP3"/>
    <property type="match status" value="1"/>
</dbReference>
<dbReference type="STRING" id="1051891.A0A0C3LHJ7"/>
<dbReference type="HOGENOM" id="CLU_015750_2_2_1"/>